<dbReference type="GeneID" id="78382845"/>
<dbReference type="Pfam" id="PF00158">
    <property type="entry name" value="Sigma54_activat"/>
    <property type="match status" value="1"/>
</dbReference>
<dbReference type="Gene3D" id="1.10.10.60">
    <property type="entry name" value="Homeodomain-like"/>
    <property type="match status" value="1"/>
</dbReference>
<dbReference type="InterPro" id="IPR002078">
    <property type="entry name" value="Sigma_54_int"/>
</dbReference>
<evidence type="ECO:0000256" key="5">
    <source>
        <dbReference type="ARBA" id="ARBA00023163"/>
    </source>
</evidence>
<dbReference type="InterPro" id="IPR025943">
    <property type="entry name" value="Sigma_54_int_dom_ATP-bd_2"/>
</dbReference>
<feature type="domain" description="Sigma-54 factor interaction" evidence="7">
    <location>
        <begin position="45"/>
        <end position="261"/>
    </location>
</feature>
<keyword evidence="1" id="KW-0547">Nucleotide-binding</keyword>
<dbReference type="InterPro" id="IPR003593">
    <property type="entry name" value="AAA+_ATPase"/>
</dbReference>
<dbReference type="InterPro" id="IPR027417">
    <property type="entry name" value="P-loop_NTPase"/>
</dbReference>
<dbReference type="PANTHER" id="PTHR32071">
    <property type="entry name" value="TRANSCRIPTIONAL REGULATORY PROTEIN"/>
    <property type="match status" value="1"/>
</dbReference>
<protein>
    <submittedName>
        <fullName evidence="8">Two-component response regulator</fullName>
        <ecNumber evidence="8">3.6.1.15</ecNumber>
    </submittedName>
</protein>
<dbReference type="Pfam" id="PF02954">
    <property type="entry name" value="HTH_8"/>
    <property type="match status" value="1"/>
</dbReference>
<keyword evidence="9" id="KW-1185">Reference proteome</keyword>
<dbReference type="InterPro" id="IPR002197">
    <property type="entry name" value="HTH_Fis"/>
</dbReference>
<dbReference type="RefSeq" id="WP_034792188.1">
    <property type="nucleotide sequence ID" value="NZ_JMPJ01000063.1"/>
</dbReference>
<dbReference type="Gene3D" id="3.40.50.300">
    <property type="entry name" value="P-loop containing nucleotide triphosphate hydrolases"/>
    <property type="match status" value="1"/>
</dbReference>
<dbReference type="Pfam" id="PF25601">
    <property type="entry name" value="AAA_lid_14"/>
    <property type="match status" value="1"/>
</dbReference>
<dbReference type="SUPFAM" id="SSF46689">
    <property type="entry name" value="Homeodomain-like"/>
    <property type="match status" value="1"/>
</dbReference>
<dbReference type="InterPro" id="IPR058031">
    <property type="entry name" value="AAA_lid_NorR"/>
</dbReference>
<dbReference type="GO" id="GO:0043565">
    <property type="term" value="F:sequence-specific DNA binding"/>
    <property type="evidence" value="ECO:0007669"/>
    <property type="project" value="InterPro"/>
</dbReference>
<dbReference type="EMBL" id="JMPJ01000063">
    <property type="protein sequence ID" value="KFC79843.1"/>
    <property type="molecule type" value="Genomic_DNA"/>
</dbReference>
<dbReference type="GO" id="GO:0005524">
    <property type="term" value="F:ATP binding"/>
    <property type="evidence" value="ECO:0007669"/>
    <property type="project" value="UniProtKB-KW"/>
</dbReference>
<evidence type="ECO:0000256" key="3">
    <source>
        <dbReference type="ARBA" id="ARBA00023015"/>
    </source>
</evidence>
<dbReference type="GO" id="GO:0006355">
    <property type="term" value="P:regulation of DNA-templated transcription"/>
    <property type="evidence" value="ECO:0007669"/>
    <property type="project" value="InterPro"/>
</dbReference>
<feature type="region of interest" description="Disordered" evidence="6">
    <location>
        <begin position="1"/>
        <end position="21"/>
    </location>
</feature>
<dbReference type="STRING" id="910964.GEAM_2626"/>
<evidence type="ECO:0000313" key="8">
    <source>
        <dbReference type="EMBL" id="KFC79843.1"/>
    </source>
</evidence>
<dbReference type="InterPro" id="IPR009057">
    <property type="entry name" value="Homeodomain-like_sf"/>
</dbReference>
<dbReference type="PROSITE" id="PS50045">
    <property type="entry name" value="SIGMA54_INTERACT_4"/>
    <property type="match status" value="1"/>
</dbReference>
<dbReference type="GO" id="GO:0017111">
    <property type="term" value="F:ribonucleoside triphosphate phosphatase activity"/>
    <property type="evidence" value="ECO:0007669"/>
    <property type="project" value="UniProtKB-EC"/>
</dbReference>
<reference evidence="8 9" key="1">
    <citation type="submission" date="2014-05" db="EMBL/GenBank/DDBJ databases">
        <title>ATOL: Assembling a taxonomically balanced genome-scale reconstruction of the evolutionary history of the Enterobacteriaceae.</title>
        <authorList>
            <person name="Plunkett G.III."/>
            <person name="Neeno-Eckwall E.C."/>
            <person name="Glasner J.D."/>
            <person name="Perna N.T."/>
        </authorList>
    </citation>
    <scope>NUCLEOTIDE SEQUENCE [LARGE SCALE GENOMIC DNA]</scope>
    <source>
        <strain evidence="8 9">ATCC 33852</strain>
    </source>
</reference>
<accession>A0A085G7Z8</accession>
<sequence>MRNNLPNSTKPAKINHPIHEESLDEDIPEQLDVREEWDIHSDFDSMLQTLAPLKVDLALEGETGTGKDTFARRLYERSGCKGAFVPINCAAIPESLAESELFGIMAGAYTGATHARAGYIESANGGILFLDEIDSMPLSLQAKLLRVLESRSVSRLGSTQQIPLDLRIVVASQKPLSTLVEQKLFRQDLYFRLTTIKISLPALRSRIKYIIPMFARFSQEAALRLNCALPSITANLSESLIMHDWPGNIRELKGAAERFVLGMPPLGNATRLDSGSFRLKERMRRIEHCLIEDCLMRHQNKIVSAANELGIPRRTLYQRIKSLNSLD</sequence>
<evidence type="ECO:0000256" key="6">
    <source>
        <dbReference type="SAM" id="MobiDB-lite"/>
    </source>
</evidence>
<keyword evidence="5" id="KW-0804">Transcription</keyword>
<name>A0A085G7Z8_EWIA3</name>
<dbReference type="PANTHER" id="PTHR32071:SF57">
    <property type="entry name" value="C4-DICARBOXYLATE TRANSPORT TRANSCRIPTIONAL REGULATORY PROTEIN DCTD"/>
    <property type="match status" value="1"/>
</dbReference>
<dbReference type="AlphaFoldDB" id="A0A085G7Z8"/>
<evidence type="ECO:0000256" key="2">
    <source>
        <dbReference type="ARBA" id="ARBA00022840"/>
    </source>
</evidence>
<dbReference type="PROSITE" id="PS00676">
    <property type="entry name" value="SIGMA54_INTERACT_2"/>
    <property type="match status" value="1"/>
</dbReference>
<evidence type="ECO:0000313" key="9">
    <source>
        <dbReference type="Proteomes" id="UP000028640"/>
    </source>
</evidence>
<keyword evidence="3" id="KW-0805">Transcription regulation</keyword>
<organism evidence="8 9">
    <name type="scientific">Ewingella americana (strain ATCC 33852 / DSM 4580 / CCUG 14506 / JCM 5911 / LMG 7869 / NCTC 12157 / CDC 1468-78)</name>
    <dbReference type="NCBI Taxonomy" id="910964"/>
    <lineage>
        <taxon>Bacteria</taxon>
        <taxon>Pseudomonadati</taxon>
        <taxon>Pseudomonadota</taxon>
        <taxon>Gammaproteobacteria</taxon>
        <taxon>Enterobacterales</taxon>
        <taxon>Yersiniaceae</taxon>
        <taxon>Ewingella</taxon>
    </lineage>
</organism>
<dbReference type="SUPFAM" id="SSF52540">
    <property type="entry name" value="P-loop containing nucleoside triphosphate hydrolases"/>
    <property type="match status" value="1"/>
</dbReference>
<evidence type="ECO:0000256" key="1">
    <source>
        <dbReference type="ARBA" id="ARBA00022741"/>
    </source>
</evidence>
<feature type="compositionally biased region" description="Polar residues" evidence="6">
    <location>
        <begin position="1"/>
        <end position="10"/>
    </location>
</feature>
<dbReference type="FunFam" id="3.40.50.300:FF:000006">
    <property type="entry name" value="DNA-binding transcriptional regulator NtrC"/>
    <property type="match status" value="1"/>
</dbReference>
<proteinExistence type="predicted"/>
<dbReference type="Proteomes" id="UP000028640">
    <property type="component" value="Unassembled WGS sequence"/>
</dbReference>
<dbReference type="SMART" id="SM00382">
    <property type="entry name" value="AAA"/>
    <property type="match status" value="1"/>
</dbReference>
<evidence type="ECO:0000259" key="7">
    <source>
        <dbReference type="PROSITE" id="PS50045"/>
    </source>
</evidence>
<keyword evidence="4" id="KW-0238">DNA-binding</keyword>
<dbReference type="Gene3D" id="1.10.8.60">
    <property type="match status" value="1"/>
</dbReference>
<comment type="caution">
    <text evidence="8">The sequence shown here is derived from an EMBL/GenBank/DDBJ whole genome shotgun (WGS) entry which is preliminary data.</text>
</comment>
<gene>
    <name evidence="8" type="ORF">GEAM_2626</name>
</gene>
<dbReference type="EC" id="3.6.1.15" evidence="8"/>
<dbReference type="CDD" id="cd00009">
    <property type="entry name" value="AAA"/>
    <property type="match status" value="1"/>
</dbReference>
<dbReference type="eggNOG" id="COG3829">
    <property type="taxonomic scope" value="Bacteria"/>
</dbReference>
<keyword evidence="8" id="KW-0378">Hydrolase</keyword>
<keyword evidence="2" id="KW-0067">ATP-binding</keyword>
<evidence type="ECO:0000256" key="4">
    <source>
        <dbReference type="ARBA" id="ARBA00023125"/>
    </source>
</evidence>